<dbReference type="RefSeq" id="WP_092047308.1">
    <property type="nucleotide sequence ID" value="NZ_FOQD01000001.1"/>
</dbReference>
<dbReference type="STRING" id="1576369.SAMN05421753_101327"/>
<dbReference type="OrthoDB" id="287681at2"/>
<evidence type="ECO:0000256" key="1">
    <source>
        <dbReference type="SAM" id="MobiDB-lite"/>
    </source>
</evidence>
<dbReference type="Proteomes" id="UP000199518">
    <property type="component" value="Unassembled WGS sequence"/>
</dbReference>
<reference evidence="3" key="1">
    <citation type="submission" date="2016-10" db="EMBL/GenBank/DDBJ databases">
        <authorList>
            <person name="Varghese N."/>
            <person name="Submissions S."/>
        </authorList>
    </citation>
    <scope>NUCLEOTIDE SEQUENCE [LARGE SCALE GENOMIC DNA]</scope>
    <source>
        <strain evidence="3">DSM 26348</strain>
    </source>
</reference>
<accession>A0A1I3B9L6</accession>
<evidence type="ECO:0000313" key="3">
    <source>
        <dbReference type="Proteomes" id="UP000199518"/>
    </source>
</evidence>
<name>A0A1I3B9L6_9PLAN</name>
<keyword evidence="3" id="KW-1185">Reference proteome</keyword>
<gene>
    <name evidence="2" type="ORF">SAMN05421753_101327</name>
</gene>
<evidence type="ECO:0008006" key="4">
    <source>
        <dbReference type="Google" id="ProtNLM"/>
    </source>
</evidence>
<feature type="region of interest" description="Disordered" evidence="1">
    <location>
        <begin position="84"/>
        <end position="103"/>
    </location>
</feature>
<dbReference type="EMBL" id="FOQD01000001">
    <property type="protein sequence ID" value="SFH58997.1"/>
    <property type="molecule type" value="Genomic_DNA"/>
</dbReference>
<dbReference type="AlphaFoldDB" id="A0A1I3B9L6"/>
<evidence type="ECO:0000313" key="2">
    <source>
        <dbReference type="EMBL" id="SFH58997.1"/>
    </source>
</evidence>
<protein>
    <recommendedName>
        <fullName evidence="4">Carboxypeptidase regulatory-like domain-containing protein</fullName>
    </recommendedName>
</protein>
<proteinExistence type="predicted"/>
<sequence length="137" mass="14810">MKFASFSIFLTLGLCISGCGSKAPQLPEYQVTGTVTFDGVPVDSGRILMREMGGSQRGYSGEIQAGQYLLKTGPGKMRVEITASRPVPGKFDNSNGTPEPVGEMYIPKKYNDASELTAEIQPDDKNVVPFELTAKKK</sequence>
<organism evidence="2 3">
    <name type="scientific">Planctomicrobium piriforme</name>
    <dbReference type="NCBI Taxonomy" id="1576369"/>
    <lineage>
        <taxon>Bacteria</taxon>
        <taxon>Pseudomonadati</taxon>
        <taxon>Planctomycetota</taxon>
        <taxon>Planctomycetia</taxon>
        <taxon>Planctomycetales</taxon>
        <taxon>Planctomycetaceae</taxon>
        <taxon>Planctomicrobium</taxon>
    </lineage>
</organism>